<dbReference type="PANTHER" id="PTHR34814">
    <property type="entry name" value="NITROSOGUANIDINE RESISTANCE PROTEIN SNG1"/>
    <property type="match status" value="1"/>
</dbReference>
<feature type="transmembrane region" description="Helical" evidence="2">
    <location>
        <begin position="488"/>
        <end position="506"/>
    </location>
</feature>
<evidence type="ECO:0000256" key="1">
    <source>
        <dbReference type="SAM" id="MobiDB-lite"/>
    </source>
</evidence>
<protein>
    <recommendedName>
        <fullName evidence="3">DUF3533 domain-containing protein</fullName>
    </recommendedName>
</protein>
<evidence type="ECO:0000256" key="2">
    <source>
        <dbReference type="SAM" id="Phobius"/>
    </source>
</evidence>
<dbReference type="EMBL" id="CP119947">
    <property type="protein sequence ID" value="WFD00712.1"/>
    <property type="molecule type" value="Genomic_DNA"/>
</dbReference>
<feature type="compositionally biased region" description="Polar residues" evidence="1">
    <location>
        <begin position="107"/>
        <end position="134"/>
    </location>
</feature>
<reference evidence="4 5" key="1">
    <citation type="submission" date="2023-03" db="EMBL/GenBank/DDBJ databases">
        <title>Mating type loci evolution in Malassezia.</title>
        <authorList>
            <person name="Coelho M.A."/>
        </authorList>
    </citation>
    <scope>NUCLEOTIDE SEQUENCE [LARGE SCALE GENOMIC DNA]</scope>
    <source>
        <strain evidence="4 5">CBS 9725</strain>
    </source>
</reference>
<keyword evidence="2" id="KW-0472">Membrane</keyword>
<name>A0AAJ5YVS9_9BASI</name>
<feature type="compositionally biased region" description="Basic and acidic residues" evidence="1">
    <location>
        <begin position="149"/>
        <end position="160"/>
    </location>
</feature>
<keyword evidence="2" id="KW-0812">Transmembrane</keyword>
<feature type="region of interest" description="Disordered" evidence="1">
    <location>
        <begin position="1"/>
        <end position="160"/>
    </location>
</feature>
<feature type="transmembrane region" description="Helical" evidence="2">
    <location>
        <begin position="378"/>
        <end position="399"/>
    </location>
</feature>
<dbReference type="AlphaFoldDB" id="A0AAJ5YVS9"/>
<dbReference type="Proteomes" id="UP001219567">
    <property type="component" value="Chromosome 5"/>
</dbReference>
<gene>
    <name evidence="4" type="ORF">MYAM1_003464</name>
</gene>
<dbReference type="Pfam" id="PF12051">
    <property type="entry name" value="DUF3533"/>
    <property type="match status" value="1"/>
</dbReference>
<keyword evidence="2" id="KW-1133">Transmembrane helix</keyword>
<dbReference type="InterPro" id="IPR053001">
    <property type="entry name" value="MNNG_permease-like"/>
</dbReference>
<feature type="transmembrane region" description="Helical" evidence="2">
    <location>
        <begin position="181"/>
        <end position="200"/>
    </location>
</feature>
<dbReference type="GO" id="GO:0016020">
    <property type="term" value="C:membrane"/>
    <property type="evidence" value="ECO:0007669"/>
    <property type="project" value="TreeGrafter"/>
</dbReference>
<proteinExistence type="predicted"/>
<dbReference type="PANTHER" id="PTHR34814:SF1">
    <property type="entry name" value="NITROSOGUANIDINE RESISTANCE PROTEIN SNG1"/>
    <property type="match status" value="1"/>
</dbReference>
<evidence type="ECO:0000259" key="3">
    <source>
        <dbReference type="Pfam" id="PF12051"/>
    </source>
</evidence>
<feature type="transmembrane region" description="Helical" evidence="2">
    <location>
        <begin position="453"/>
        <end position="476"/>
    </location>
</feature>
<feature type="compositionally biased region" description="Polar residues" evidence="1">
    <location>
        <begin position="1"/>
        <end position="11"/>
    </location>
</feature>
<accession>A0AAJ5YVS9</accession>
<evidence type="ECO:0000313" key="5">
    <source>
        <dbReference type="Proteomes" id="UP001219567"/>
    </source>
</evidence>
<organism evidence="4 5">
    <name type="scientific">Malassezia yamatoensis</name>
    <dbReference type="NCBI Taxonomy" id="253288"/>
    <lineage>
        <taxon>Eukaryota</taxon>
        <taxon>Fungi</taxon>
        <taxon>Dikarya</taxon>
        <taxon>Basidiomycota</taxon>
        <taxon>Ustilaginomycotina</taxon>
        <taxon>Malasseziomycetes</taxon>
        <taxon>Malasseziales</taxon>
        <taxon>Malasseziaceae</taxon>
        <taxon>Malassezia</taxon>
    </lineage>
</organism>
<feature type="transmembrane region" description="Helical" evidence="2">
    <location>
        <begin position="420"/>
        <end position="441"/>
    </location>
</feature>
<feature type="compositionally biased region" description="Polar residues" evidence="1">
    <location>
        <begin position="39"/>
        <end position="49"/>
    </location>
</feature>
<feature type="transmembrane region" description="Helical" evidence="2">
    <location>
        <begin position="543"/>
        <end position="567"/>
    </location>
</feature>
<dbReference type="InterPro" id="IPR022703">
    <property type="entry name" value="DUF3533"/>
</dbReference>
<keyword evidence="5" id="KW-1185">Reference proteome</keyword>
<sequence length="587" mass="63979">MSRTVTTQPASHSEIGIQPPVSDGREPLNYHSSLGGWGNNQFQPVSTNTAGGGLAQASDPAQADGPGQANGPGQASDPAQADGPGQANGPGQASDPTQADGPGQANGPGQASGPTQATTLSSPLDSKTSENNTLQEDKERGGQHANHSAGEKQGKPNMRPFEHNFWDPSLKQLRAIYFKPVVMTTLLMMIVIWAFLSMYWGSLWKELELSPNLHVMVVNYDSGEIGQSMVQALNQSNYGSTPHPTYDFVDPKDFPDDTAVMNAIEPDELYWGAVQIMQDATSRLTTARANGDASWNPSAVVTITTATARNYAVVPSIVLSPTQTTLLKAIASLNARLTGNFVSASVSNQGALTAAARAPQTLGNPVGLTVREIRPWDVPVAIAPTFVGLIYLVILTFQITMASFGARQPIQKFLRLRSIIAMRIFTPALAYIPISLMYTLLNIPFKLPYDATFPYGGGVMVWWCVSYTGMLVLGLAMESMVTIVGVKFIGIFLIFFIVTNVSVANFPPELSPSFYKYGYAMPFYNLRQIYLTILFNVGKRVLILKYIGILWAWLALIFLTFPIVIWYDHRKRHHDWKNELSINEGPS</sequence>
<evidence type="ECO:0000313" key="4">
    <source>
        <dbReference type="EMBL" id="WFD00712.1"/>
    </source>
</evidence>
<feature type="domain" description="DUF3533" evidence="3">
    <location>
        <begin position="185"/>
        <end position="558"/>
    </location>
</feature>